<dbReference type="Gene3D" id="3.50.30.80">
    <property type="entry name" value="IlvD/EDD C-terminal domain-like"/>
    <property type="match status" value="1"/>
</dbReference>
<dbReference type="InterPro" id="IPR056740">
    <property type="entry name" value="ILV_EDD_C"/>
</dbReference>
<dbReference type="GO" id="GO:0051537">
    <property type="term" value="F:2 iron, 2 sulfur cluster binding"/>
    <property type="evidence" value="ECO:0007669"/>
    <property type="project" value="UniProtKB-UniRule"/>
</dbReference>
<name>A0A078LZ56_9STAP</name>
<dbReference type="SUPFAM" id="SSF143975">
    <property type="entry name" value="IlvD/EDD N-terminal domain-like"/>
    <property type="match status" value="1"/>
</dbReference>
<evidence type="ECO:0000256" key="14">
    <source>
        <dbReference type="ARBA" id="ARBA00029490"/>
    </source>
</evidence>
<reference evidence="18 19" key="1">
    <citation type="submission" date="2014-07" db="EMBL/GenBank/DDBJ databases">
        <authorList>
            <person name="Urmite Genomes Urmite Genomes"/>
        </authorList>
    </citation>
    <scope>NUCLEOTIDE SEQUENCE [LARGE SCALE GENOMIC DNA]</scope>
    <source>
        <strain evidence="18 19">13MG44_air</strain>
    </source>
</reference>
<dbReference type="OrthoDB" id="9807077at2"/>
<evidence type="ECO:0000256" key="8">
    <source>
        <dbReference type="ARBA" id="ARBA00023014"/>
    </source>
</evidence>
<dbReference type="Pfam" id="PF00920">
    <property type="entry name" value="ILVD_EDD_N"/>
    <property type="match status" value="1"/>
</dbReference>
<dbReference type="eggNOG" id="COG0129">
    <property type="taxonomic scope" value="Bacteria"/>
</dbReference>
<feature type="binding site" evidence="15">
    <location>
        <position position="128"/>
    </location>
    <ligand>
        <name>Mg(2+)</name>
        <dbReference type="ChEBI" id="CHEBI:18420"/>
    </ligand>
</feature>
<feature type="binding site" description="via carbamate group" evidence="15">
    <location>
        <position position="129"/>
    </location>
    <ligand>
        <name>Mg(2+)</name>
        <dbReference type="ChEBI" id="CHEBI:18420"/>
    </ligand>
</feature>
<keyword evidence="6 15" id="KW-0460">Magnesium</keyword>
<feature type="domain" description="Dihydroxy-acid/6-phosphogluconate dehydratase N-terminal" evidence="16">
    <location>
        <begin position="39"/>
        <end position="356"/>
    </location>
</feature>
<evidence type="ECO:0000313" key="18">
    <source>
        <dbReference type="EMBL" id="CDZ99329.1"/>
    </source>
</evidence>
<evidence type="ECO:0000256" key="7">
    <source>
        <dbReference type="ARBA" id="ARBA00023004"/>
    </source>
</evidence>
<dbReference type="PROSITE" id="PS00886">
    <property type="entry name" value="ILVD_EDD_1"/>
    <property type="match status" value="1"/>
</dbReference>
<dbReference type="Proteomes" id="UP000044136">
    <property type="component" value="Unassembled WGS sequence"/>
</dbReference>
<comment type="cofactor">
    <cofactor evidence="1 15">
        <name>Mg(2+)</name>
        <dbReference type="ChEBI" id="CHEBI:18420"/>
    </cofactor>
</comment>
<dbReference type="EC" id="4.2.1.9" evidence="14 15"/>
<comment type="subunit">
    <text evidence="15">Homodimer.</text>
</comment>
<keyword evidence="3 15" id="KW-0028">Amino-acid biosynthesis</keyword>
<dbReference type="GO" id="GO:0004160">
    <property type="term" value="F:dihydroxy-acid dehydratase activity"/>
    <property type="evidence" value="ECO:0007669"/>
    <property type="project" value="UniProtKB-UniRule"/>
</dbReference>
<dbReference type="NCBIfam" id="TIGR00110">
    <property type="entry name" value="ilvD"/>
    <property type="match status" value="1"/>
</dbReference>
<evidence type="ECO:0000259" key="17">
    <source>
        <dbReference type="Pfam" id="PF24877"/>
    </source>
</evidence>
<dbReference type="PANTHER" id="PTHR21000">
    <property type="entry name" value="DIHYDROXY-ACID DEHYDRATASE DAD"/>
    <property type="match status" value="1"/>
</dbReference>
<dbReference type="UniPathway" id="UPA00049">
    <property type="reaction ID" value="UER00061"/>
</dbReference>
<keyword evidence="19" id="KW-1185">Reference proteome</keyword>
<protein>
    <recommendedName>
        <fullName evidence="14 15">Dihydroxy-acid dehydratase</fullName>
        <shortName evidence="15">DAD</shortName>
        <ecNumber evidence="14 15">4.2.1.9</ecNumber>
    </recommendedName>
</protein>
<dbReference type="GO" id="GO:0009097">
    <property type="term" value="P:isoleucine biosynthetic process"/>
    <property type="evidence" value="ECO:0007669"/>
    <property type="project" value="UniProtKB-UniRule"/>
</dbReference>
<dbReference type="FunFam" id="3.50.30.80:FF:000001">
    <property type="entry name" value="Dihydroxy-acid dehydratase"/>
    <property type="match status" value="1"/>
</dbReference>
<evidence type="ECO:0000259" key="16">
    <source>
        <dbReference type="Pfam" id="PF00920"/>
    </source>
</evidence>
<evidence type="ECO:0000256" key="9">
    <source>
        <dbReference type="ARBA" id="ARBA00023239"/>
    </source>
</evidence>
<keyword evidence="4 15" id="KW-0001">2Fe-2S</keyword>
<proteinExistence type="inferred from homology"/>
<dbReference type="UniPathway" id="UPA00047">
    <property type="reaction ID" value="UER00057"/>
</dbReference>
<dbReference type="InterPro" id="IPR020558">
    <property type="entry name" value="DiOHA_6PGluconate_deHydtase_CS"/>
</dbReference>
<dbReference type="STRING" id="1461582.BN1048_00410"/>
<feature type="domain" description="Dihydroxy-acid/6-phosphogluconate dehydratase C-terminal" evidence="17">
    <location>
        <begin position="368"/>
        <end position="556"/>
    </location>
</feature>
<evidence type="ECO:0000256" key="3">
    <source>
        <dbReference type="ARBA" id="ARBA00022605"/>
    </source>
</evidence>
<comment type="pathway">
    <text evidence="12 15">Amino-acid biosynthesis; L-valine biosynthesis; L-valine from pyruvate: step 3/4.</text>
</comment>
<dbReference type="PANTHER" id="PTHR21000:SF5">
    <property type="entry name" value="DIHYDROXY-ACID DEHYDRATASE, MITOCHONDRIAL"/>
    <property type="match status" value="1"/>
</dbReference>
<dbReference type="AlphaFoldDB" id="A0A078LZ56"/>
<keyword evidence="5 15" id="KW-0479">Metal-binding</keyword>
<dbReference type="InterPro" id="IPR000581">
    <property type="entry name" value="ILV_EDD_N"/>
</dbReference>
<comment type="catalytic activity">
    <reaction evidence="11">
        <text>(2R)-2,3-dihydroxy-3-methylbutanoate = 3-methyl-2-oxobutanoate + H2O</text>
        <dbReference type="Rhea" id="RHEA:24809"/>
        <dbReference type="ChEBI" id="CHEBI:11851"/>
        <dbReference type="ChEBI" id="CHEBI:15377"/>
        <dbReference type="ChEBI" id="CHEBI:49072"/>
        <dbReference type="EC" id="4.2.1.9"/>
    </reaction>
    <physiologicalReaction direction="left-to-right" evidence="11">
        <dbReference type="Rhea" id="RHEA:24810"/>
    </physiologicalReaction>
</comment>
<dbReference type="InterPro" id="IPR050165">
    <property type="entry name" value="DHAD_IlvD/Edd"/>
</dbReference>
<feature type="binding site" evidence="15">
    <location>
        <position position="450"/>
    </location>
    <ligand>
        <name>Mg(2+)</name>
        <dbReference type="ChEBI" id="CHEBI:18420"/>
    </ligand>
</feature>
<feature type="active site" description="Proton acceptor" evidence="15">
    <location>
        <position position="476"/>
    </location>
</feature>
<evidence type="ECO:0000256" key="13">
    <source>
        <dbReference type="ARBA" id="ARBA00029437"/>
    </source>
</evidence>
<dbReference type="SUPFAM" id="SSF52016">
    <property type="entry name" value="LeuD/IlvD-like"/>
    <property type="match status" value="1"/>
</dbReference>
<evidence type="ECO:0000256" key="6">
    <source>
        <dbReference type="ARBA" id="ARBA00022842"/>
    </source>
</evidence>
<comment type="pathway">
    <text evidence="13 15">Amino-acid biosynthesis; L-isoleucine biosynthesis; L-isoleucine from 2-oxobutanoate: step 3/4.</text>
</comment>
<gene>
    <name evidence="15 18" type="primary">ilvD</name>
    <name evidence="18" type="ORF">BN1048_00410</name>
</gene>
<evidence type="ECO:0000256" key="4">
    <source>
        <dbReference type="ARBA" id="ARBA00022714"/>
    </source>
</evidence>
<evidence type="ECO:0000256" key="11">
    <source>
        <dbReference type="ARBA" id="ARBA00029304"/>
    </source>
</evidence>
<evidence type="ECO:0000313" key="19">
    <source>
        <dbReference type="Proteomes" id="UP000044136"/>
    </source>
</evidence>
<keyword evidence="10 15" id="KW-0100">Branched-chain amino acid biosynthesis</keyword>
<dbReference type="Pfam" id="PF24877">
    <property type="entry name" value="ILV_EDD_C"/>
    <property type="match status" value="1"/>
</dbReference>
<feature type="binding site" evidence="15">
    <location>
        <position position="54"/>
    </location>
    <ligand>
        <name>[2Fe-2S] cluster</name>
        <dbReference type="ChEBI" id="CHEBI:190135"/>
    </ligand>
</feature>
<feature type="binding site" evidence="15">
    <location>
        <position position="86"/>
    </location>
    <ligand>
        <name>Mg(2+)</name>
        <dbReference type="ChEBI" id="CHEBI:18420"/>
    </ligand>
</feature>
<evidence type="ECO:0000256" key="2">
    <source>
        <dbReference type="ARBA" id="ARBA00006486"/>
    </source>
</evidence>
<sequence>MTEKKDIRIRSHVYDDTGLKAPNRAMLRAVGFNDESFKKPQIGVVSNWAETTPCNVHLNDLAQFAKEGVSEAGGVPVQFNTITVADGIAMGTPGMRFSLPSRDIIADSIETMVQGQNFDSFVAIGGCDKNMPGCAIAIANTNIPAVFVYGGTIAPGRHNGQDIDLVSVFEGVGKWNNGDIDDAELKRVECAGCPGPGACGGMYTANTMAAAIEAMGLSLPGSASNPAVTKEKEQDVYEAGKAVLNLLEKEIYPKDILTREAFENAITVVLALGGSTNAILHLLAIAHAAEVELTIDDFNDFQEKVPHLADLKPSGKYVFQDLFNVGGVQGVMKYLYEKGYIHGDCLTVTGRTVAENLADVEHLKEGQDVILPLENPKRADGPLIVLKGNLAPEGAVAKVSGVKVRRHVGEAKVFDTEQAAIEAVMANEVVKGDVVIVRYVGPKGGPGMPEMLSLSSLIVGKGLGEDVALLTDGRFSGGTHGLVVGHIAPEAQDGGNVALIQTGDIVTIDQDTKELSFNVSDEVIEKRRKDLVLPPLHSKGVLGKYAHIVSSSSKGAITDFFNRDDLPGRN</sequence>
<dbReference type="InterPro" id="IPR004404">
    <property type="entry name" value="DihydroxyA_deHydtase"/>
</dbReference>
<dbReference type="EMBL" id="CCSE01000001">
    <property type="protein sequence ID" value="CDZ99329.1"/>
    <property type="molecule type" value="Genomic_DNA"/>
</dbReference>
<dbReference type="InterPro" id="IPR037237">
    <property type="entry name" value="IlvD/EDD_N"/>
</dbReference>
<comment type="cofactor">
    <cofactor evidence="15">
        <name>[2Fe-2S] cluster</name>
        <dbReference type="ChEBI" id="CHEBI:190135"/>
    </cofactor>
    <text evidence="15">Binds 1 [2Fe-2S] cluster per subunit. This cluster acts as a Lewis acid cofactor.</text>
</comment>
<comment type="function">
    <text evidence="15">Functions in the biosynthesis of branched-chain amino acids. Catalyzes the dehydration of (2R,3R)-2,3-dihydroxy-3-methylpentanoate (2,3-dihydroxy-3-methylvalerate) into 2-oxo-3-methylpentanoate (2-oxo-3-methylvalerate) and of (2R)-2,3-dihydroxy-3-methylbutanoate (2,3-dihydroxyisovalerate) into 2-oxo-3-methylbutanoate (2-oxoisovalerate), the penultimate precursor to L-isoleucine and L-valine, respectively.</text>
</comment>
<evidence type="ECO:0000256" key="15">
    <source>
        <dbReference type="HAMAP-Rule" id="MF_00012"/>
    </source>
</evidence>
<dbReference type="HOGENOM" id="CLU_014271_4_2_9"/>
<comment type="caution">
    <text evidence="15">Lacks conserved residue(s) required for the propagation of feature annotation.</text>
</comment>
<comment type="catalytic activity">
    <reaction evidence="15">
        <text>(2R,3R)-2,3-dihydroxy-3-methylpentanoate = (S)-3-methyl-2-oxopentanoate + H2O</text>
        <dbReference type="Rhea" id="RHEA:27694"/>
        <dbReference type="ChEBI" id="CHEBI:15377"/>
        <dbReference type="ChEBI" id="CHEBI:35146"/>
        <dbReference type="ChEBI" id="CHEBI:49258"/>
        <dbReference type="EC" id="4.2.1.9"/>
    </reaction>
</comment>
<dbReference type="HAMAP" id="MF_00012">
    <property type="entry name" value="IlvD"/>
    <property type="match status" value="1"/>
</dbReference>
<keyword evidence="8 15" id="KW-0411">Iron-sulfur</keyword>
<dbReference type="InterPro" id="IPR042096">
    <property type="entry name" value="Dihydro-acid_dehy_C"/>
</dbReference>
<accession>A0A078LZ56</accession>
<organism evidence="18 19">
    <name type="scientific">Jeotgalicoccus saudimassiliensis</name>
    <dbReference type="NCBI Taxonomy" id="1461582"/>
    <lineage>
        <taxon>Bacteria</taxon>
        <taxon>Bacillati</taxon>
        <taxon>Bacillota</taxon>
        <taxon>Bacilli</taxon>
        <taxon>Bacillales</taxon>
        <taxon>Staphylococcaceae</taxon>
        <taxon>Jeotgalicoccus</taxon>
    </lineage>
</organism>
<comment type="similarity">
    <text evidence="2 15">Belongs to the IlvD/Edd family.</text>
</comment>
<dbReference type="GO" id="GO:0009099">
    <property type="term" value="P:L-valine biosynthetic process"/>
    <property type="evidence" value="ECO:0007669"/>
    <property type="project" value="UniProtKB-UniRule"/>
</dbReference>
<keyword evidence="9 15" id="KW-0456">Lyase</keyword>
<dbReference type="NCBIfam" id="NF002068">
    <property type="entry name" value="PRK00911.1"/>
    <property type="match status" value="1"/>
</dbReference>
<dbReference type="GO" id="GO:0000287">
    <property type="term" value="F:magnesium ion binding"/>
    <property type="evidence" value="ECO:0007669"/>
    <property type="project" value="UniProtKB-UniRule"/>
</dbReference>
<evidence type="ECO:0000256" key="10">
    <source>
        <dbReference type="ARBA" id="ARBA00023304"/>
    </source>
</evidence>
<keyword evidence="7 15" id="KW-0408">Iron</keyword>
<evidence type="ECO:0000256" key="5">
    <source>
        <dbReference type="ARBA" id="ARBA00022723"/>
    </source>
</evidence>
<feature type="modified residue" description="N6-carboxylysine" evidence="15">
    <location>
        <position position="129"/>
    </location>
</feature>
<evidence type="ECO:0000256" key="1">
    <source>
        <dbReference type="ARBA" id="ARBA00001946"/>
    </source>
</evidence>
<dbReference type="RefSeq" id="WP_035807911.1">
    <property type="nucleotide sequence ID" value="NZ_CCSE01000001.1"/>
</dbReference>
<evidence type="ECO:0000256" key="12">
    <source>
        <dbReference type="ARBA" id="ARBA00029436"/>
    </source>
</evidence>
<dbReference type="PROSITE" id="PS00887">
    <property type="entry name" value="ILVD_EDD_2"/>
    <property type="match status" value="1"/>
</dbReference>